<comment type="caution">
    <text evidence="4">The sequence shown here is derived from an EMBL/GenBank/DDBJ whole genome shotgun (WGS) entry which is preliminary data.</text>
</comment>
<dbReference type="InterPro" id="IPR049280">
    <property type="entry name" value="DUF6852"/>
</dbReference>
<feature type="region of interest" description="Disordered" evidence="1">
    <location>
        <begin position="130"/>
        <end position="153"/>
    </location>
</feature>
<dbReference type="AlphaFoldDB" id="A0A9X3CVL6"/>
<sequence>MKLDKVLSISGKPGLYELKAQTRGGFVAESMLDGKKISVNMRHNVSLLSEIAIYTYSEEVPLREVFQKIYDKENGGEAISHKESKAKLEEYFSEVLPDYDEDRVYISDIKKIIQWYNLLVSKGIINFSKGDENASEESSETEKTPNDTGGEEE</sequence>
<dbReference type="InterPro" id="IPR041218">
    <property type="entry name" value="DUF5606"/>
</dbReference>
<evidence type="ECO:0000259" key="2">
    <source>
        <dbReference type="Pfam" id="PF18347"/>
    </source>
</evidence>
<keyword evidence="5" id="KW-1185">Reference proteome</keyword>
<feature type="domain" description="DUF5606" evidence="2">
    <location>
        <begin position="3"/>
        <end position="48"/>
    </location>
</feature>
<evidence type="ECO:0000313" key="5">
    <source>
        <dbReference type="Proteomes" id="UP001148482"/>
    </source>
</evidence>
<accession>A0A9X3CVL6</accession>
<dbReference type="Pfam" id="PF18347">
    <property type="entry name" value="DUF5606"/>
    <property type="match status" value="1"/>
</dbReference>
<dbReference type="Gene3D" id="2.30.30.730">
    <property type="match status" value="1"/>
</dbReference>
<dbReference type="InterPro" id="IPR049282">
    <property type="entry name" value="BVU_3817_N_sf"/>
</dbReference>
<dbReference type="Gene3D" id="1.10.10.1650">
    <property type="match status" value="1"/>
</dbReference>
<dbReference type="EMBL" id="JAPJDA010000008">
    <property type="protein sequence ID" value="MCX2837707.1"/>
    <property type="molecule type" value="Genomic_DNA"/>
</dbReference>
<organism evidence="4 5">
    <name type="scientific">Salinimicrobium profundisediminis</name>
    <dbReference type="NCBI Taxonomy" id="2994553"/>
    <lineage>
        <taxon>Bacteria</taxon>
        <taxon>Pseudomonadati</taxon>
        <taxon>Bacteroidota</taxon>
        <taxon>Flavobacteriia</taxon>
        <taxon>Flavobacteriales</taxon>
        <taxon>Flavobacteriaceae</taxon>
        <taxon>Salinimicrobium</taxon>
    </lineage>
</organism>
<protein>
    <submittedName>
        <fullName evidence="4">DUF5606 domain-containing protein</fullName>
    </submittedName>
</protein>
<proteinExistence type="predicted"/>
<dbReference type="RefSeq" id="WP_266068947.1">
    <property type="nucleotide sequence ID" value="NZ_JAPJDA010000008.1"/>
</dbReference>
<name>A0A9X3CVL6_9FLAO</name>
<evidence type="ECO:0000313" key="4">
    <source>
        <dbReference type="EMBL" id="MCX2837707.1"/>
    </source>
</evidence>
<reference evidence="4" key="1">
    <citation type="submission" date="2022-11" db="EMBL/GenBank/DDBJ databases">
        <title>Salinimicrobium profundisediminis sp. nov., isolated from deep-sea sediment of the Mariana Trench.</title>
        <authorList>
            <person name="Fu H."/>
        </authorList>
    </citation>
    <scope>NUCLEOTIDE SEQUENCE</scope>
    <source>
        <strain evidence="4">MT39</strain>
    </source>
</reference>
<dbReference type="Proteomes" id="UP001148482">
    <property type="component" value="Unassembled WGS sequence"/>
</dbReference>
<dbReference type="Pfam" id="PF21186">
    <property type="entry name" value="DUF6852"/>
    <property type="match status" value="1"/>
</dbReference>
<feature type="domain" description="DUF6852" evidence="3">
    <location>
        <begin position="51"/>
        <end position="119"/>
    </location>
</feature>
<gene>
    <name evidence="4" type="ORF">OQ279_06030</name>
</gene>
<evidence type="ECO:0000256" key="1">
    <source>
        <dbReference type="SAM" id="MobiDB-lite"/>
    </source>
</evidence>
<dbReference type="InterPro" id="IPR049281">
    <property type="entry name" value="BVU_3817-like_C_sf"/>
</dbReference>
<evidence type="ECO:0000259" key="3">
    <source>
        <dbReference type="Pfam" id="PF21186"/>
    </source>
</evidence>